<feature type="transmembrane region" description="Helical" evidence="6">
    <location>
        <begin position="565"/>
        <end position="586"/>
    </location>
</feature>
<dbReference type="SUPFAM" id="SSF103473">
    <property type="entry name" value="MFS general substrate transporter"/>
    <property type="match status" value="1"/>
</dbReference>
<keyword evidence="3 6" id="KW-0812">Transmembrane</keyword>
<evidence type="ECO:0000313" key="7">
    <source>
        <dbReference type="EMBL" id="KAL1587632.1"/>
    </source>
</evidence>
<dbReference type="RefSeq" id="XP_069230737.1">
    <property type="nucleotide sequence ID" value="XM_069372243.1"/>
</dbReference>
<feature type="transmembrane region" description="Helical" evidence="6">
    <location>
        <begin position="418"/>
        <end position="437"/>
    </location>
</feature>
<dbReference type="GO" id="GO:0022857">
    <property type="term" value="F:transmembrane transporter activity"/>
    <property type="evidence" value="ECO:0007669"/>
    <property type="project" value="InterPro"/>
</dbReference>
<feature type="transmembrane region" description="Helical" evidence="6">
    <location>
        <begin position="507"/>
        <end position="525"/>
    </location>
</feature>
<reference evidence="7 8" key="1">
    <citation type="journal article" date="2020" name="Microbiol. Resour. Announc.">
        <title>Draft Genome Sequence of a Cladosporium Species Isolated from the Mesophotic Ascidian Didemnum maculosum.</title>
        <authorList>
            <person name="Gioti A."/>
            <person name="Siaperas R."/>
            <person name="Nikolaivits E."/>
            <person name="Le Goff G."/>
            <person name="Ouazzani J."/>
            <person name="Kotoulas G."/>
            <person name="Topakas E."/>
        </authorList>
    </citation>
    <scope>NUCLEOTIDE SEQUENCE [LARGE SCALE GENOMIC DNA]</scope>
    <source>
        <strain evidence="7 8">TM138-S3</strain>
    </source>
</reference>
<dbReference type="EMBL" id="JAAQHG020000009">
    <property type="protein sequence ID" value="KAL1587632.1"/>
    <property type="molecule type" value="Genomic_DNA"/>
</dbReference>
<evidence type="ECO:0000256" key="6">
    <source>
        <dbReference type="SAM" id="Phobius"/>
    </source>
</evidence>
<feature type="transmembrane region" description="Helical" evidence="6">
    <location>
        <begin position="167"/>
        <end position="187"/>
    </location>
</feature>
<evidence type="ECO:0000256" key="1">
    <source>
        <dbReference type="ARBA" id="ARBA00004141"/>
    </source>
</evidence>
<accession>A0AB34KV18</accession>
<dbReference type="PANTHER" id="PTHR11654">
    <property type="entry name" value="OLIGOPEPTIDE TRANSPORTER-RELATED"/>
    <property type="match status" value="1"/>
</dbReference>
<feature type="transmembrane region" description="Helical" evidence="6">
    <location>
        <begin position="255"/>
        <end position="274"/>
    </location>
</feature>
<feature type="transmembrane region" description="Helical" evidence="6">
    <location>
        <begin position="138"/>
        <end position="158"/>
    </location>
</feature>
<organism evidence="7 8">
    <name type="scientific">Cladosporium halotolerans</name>
    <dbReference type="NCBI Taxonomy" id="1052096"/>
    <lineage>
        <taxon>Eukaryota</taxon>
        <taxon>Fungi</taxon>
        <taxon>Dikarya</taxon>
        <taxon>Ascomycota</taxon>
        <taxon>Pezizomycotina</taxon>
        <taxon>Dothideomycetes</taxon>
        <taxon>Dothideomycetidae</taxon>
        <taxon>Cladosporiales</taxon>
        <taxon>Cladosporiaceae</taxon>
        <taxon>Cladosporium</taxon>
    </lineage>
</organism>
<evidence type="ECO:0000256" key="3">
    <source>
        <dbReference type="ARBA" id="ARBA00022692"/>
    </source>
</evidence>
<keyword evidence="4 6" id="KW-1133">Transmembrane helix</keyword>
<comment type="caution">
    <text evidence="7">The sequence shown here is derived from an EMBL/GenBank/DDBJ whole genome shotgun (WGS) entry which is preliminary data.</text>
</comment>
<evidence type="ECO:0000256" key="5">
    <source>
        <dbReference type="ARBA" id="ARBA00023136"/>
    </source>
</evidence>
<comment type="subcellular location">
    <subcellularLocation>
        <location evidence="1">Membrane</location>
        <topology evidence="1">Multi-pass membrane protein</topology>
    </subcellularLocation>
</comment>
<dbReference type="Pfam" id="PF00854">
    <property type="entry name" value="PTR2"/>
    <property type="match status" value="1"/>
</dbReference>
<protein>
    <submittedName>
        <fullName evidence="7">Uncharacterized protein</fullName>
    </submittedName>
</protein>
<feature type="transmembrane region" description="Helical" evidence="6">
    <location>
        <begin position="193"/>
        <end position="214"/>
    </location>
</feature>
<dbReference type="InterPro" id="IPR000109">
    <property type="entry name" value="POT_fam"/>
</dbReference>
<dbReference type="InterPro" id="IPR036259">
    <property type="entry name" value="MFS_trans_sf"/>
</dbReference>
<gene>
    <name evidence="7" type="ORF">WHR41_03637</name>
</gene>
<dbReference type="GO" id="GO:0016020">
    <property type="term" value="C:membrane"/>
    <property type="evidence" value="ECO:0007669"/>
    <property type="project" value="UniProtKB-SubCell"/>
</dbReference>
<sequence>MAAPDAQILLDLEASGRDVGHILGKDEKRKSCDKSLESTDVDLGVGTVTAIGSASDEISPTEEEMRSLRRVAGAVSWSGYMLCFVEAANNASYYGVTGVFANFLQRPLPEGGNGWGAPPKGTQQSAGALDLGLQTAQALTVLFTFLAYCTPLLGGYLADAKLGRYQACWYGVIIGFFSHVLLVIAAVPSVMTGGYAIVPFILGIISLGFASGFIKPTIAPMIADQSTVKKATVITLKTGERVIADPNATVERMLLLYYWASNLGDFFSIATTFTEKHIGFWLAYLLPGIVYMLMPICLLWAKPRIIMYPPGGSSVADGIKVIRLVHQRAEHLSTTDADWEAVKPTNLEISGNYDAVASKHRPGWISWDDEFVDELRTTLKAFWVFAFLPLWYMADGGTNTILTNMAGSMTTNGLPNDLLFNFNPISTVVAIPIYNWVLYPGLRKRGINFSLIQRMSCGYFIGAILNACAAIIQWQIYQTSPCGYQASDCQIGIGVSPLSAWLIVVPYWLQPLGGIMISVSSYEIAYTMTPPRMKGSIIAVVFFTYAISQAIIEIASPAFKDPHLIWPFVAIGVANLLASFFNWYLFRHIDHRDNTDLNRMGVATNEASKLEISRA</sequence>
<feature type="transmembrane region" description="Helical" evidence="6">
    <location>
        <begin position="537"/>
        <end position="559"/>
    </location>
</feature>
<name>A0AB34KV18_9PEZI</name>
<keyword evidence="5 6" id="KW-0472">Membrane</keyword>
<evidence type="ECO:0000256" key="2">
    <source>
        <dbReference type="ARBA" id="ARBA00005982"/>
    </source>
</evidence>
<keyword evidence="8" id="KW-1185">Reference proteome</keyword>
<proteinExistence type="inferred from homology"/>
<dbReference type="Proteomes" id="UP000803884">
    <property type="component" value="Unassembled WGS sequence"/>
</dbReference>
<comment type="similarity">
    <text evidence="2">Belongs to the major facilitator superfamily. Proton-dependent oligopeptide transporter (POT/PTR) (TC 2.A.17) family.</text>
</comment>
<dbReference type="AlphaFoldDB" id="A0AB34KV18"/>
<dbReference type="GeneID" id="96005081"/>
<feature type="transmembrane region" description="Helical" evidence="6">
    <location>
        <begin position="381"/>
        <end position="398"/>
    </location>
</feature>
<feature type="transmembrane region" description="Helical" evidence="6">
    <location>
        <begin position="280"/>
        <end position="301"/>
    </location>
</feature>
<evidence type="ECO:0000313" key="8">
    <source>
        <dbReference type="Proteomes" id="UP000803884"/>
    </source>
</evidence>
<evidence type="ECO:0000256" key="4">
    <source>
        <dbReference type="ARBA" id="ARBA00022989"/>
    </source>
</evidence>
<feature type="transmembrane region" description="Helical" evidence="6">
    <location>
        <begin position="457"/>
        <end position="477"/>
    </location>
</feature>
<dbReference type="Gene3D" id="1.20.1250.20">
    <property type="entry name" value="MFS general substrate transporter like domains"/>
    <property type="match status" value="1"/>
</dbReference>